<dbReference type="InterPro" id="IPR003439">
    <property type="entry name" value="ABC_transporter-like_ATP-bd"/>
</dbReference>
<evidence type="ECO:0000256" key="4">
    <source>
        <dbReference type="ARBA" id="ARBA00022840"/>
    </source>
</evidence>
<dbReference type="STRING" id="1792845.BC343_16160"/>
<dbReference type="PANTHER" id="PTHR46743">
    <property type="entry name" value="TEICHOIC ACIDS EXPORT ATP-BINDING PROTEIN TAGH"/>
    <property type="match status" value="1"/>
</dbReference>
<evidence type="ECO:0000313" key="7">
    <source>
        <dbReference type="Proteomes" id="UP000189739"/>
    </source>
</evidence>
<dbReference type="Gene3D" id="3.40.50.300">
    <property type="entry name" value="P-loop containing nucleotide triphosphate hydrolases"/>
    <property type="match status" value="1"/>
</dbReference>
<keyword evidence="3" id="KW-0547">Nucleotide-binding</keyword>
<evidence type="ECO:0000256" key="1">
    <source>
        <dbReference type="ARBA" id="ARBA00005417"/>
    </source>
</evidence>
<dbReference type="Pfam" id="PF00005">
    <property type="entry name" value="ABC_tran"/>
    <property type="match status" value="1"/>
</dbReference>
<dbReference type="GO" id="GO:0005524">
    <property type="term" value="F:ATP binding"/>
    <property type="evidence" value="ECO:0007669"/>
    <property type="project" value="UniProtKB-KW"/>
</dbReference>
<dbReference type="InterPro" id="IPR015860">
    <property type="entry name" value="ABC_transpr_TagH-like"/>
</dbReference>
<reference evidence="6 7" key="1">
    <citation type="submission" date="2016-07" db="EMBL/GenBank/DDBJ databases">
        <title>Genomic analysis of zinc-resistant bacterium Mucilaginibacter pedocola TBZ30.</title>
        <authorList>
            <person name="Huang J."/>
            <person name="Tang J."/>
        </authorList>
    </citation>
    <scope>NUCLEOTIDE SEQUENCE [LARGE SCALE GENOMIC DNA]</scope>
    <source>
        <strain evidence="6 7">TBZ30</strain>
    </source>
</reference>
<dbReference type="EMBL" id="MBTF01000037">
    <property type="protein sequence ID" value="OOQ57064.1"/>
    <property type="molecule type" value="Genomic_DNA"/>
</dbReference>
<dbReference type="Proteomes" id="UP000189739">
    <property type="component" value="Unassembled WGS sequence"/>
</dbReference>
<evidence type="ECO:0000256" key="3">
    <source>
        <dbReference type="ARBA" id="ARBA00022741"/>
    </source>
</evidence>
<organism evidence="6 7">
    <name type="scientific">Mucilaginibacter pedocola</name>
    <dbReference type="NCBI Taxonomy" id="1792845"/>
    <lineage>
        <taxon>Bacteria</taxon>
        <taxon>Pseudomonadati</taxon>
        <taxon>Bacteroidota</taxon>
        <taxon>Sphingobacteriia</taxon>
        <taxon>Sphingobacteriales</taxon>
        <taxon>Sphingobacteriaceae</taxon>
        <taxon>Mucilaginibacter</taxon>
    </lineage>
</organism>
<feature type="domain" description="ABC transporter" evidence="5">
    <location>
        <begin position="47"/>
        <end position="269"/>
    </location>
</feature>
<dbReference type="InterPro" id="IPR050683">
    <property type="entry name" value="Bact_Polysacc_Export_ATP-bd"/>
</dbReference>
<comment type="similarity">
    <text evidence="1">Belongs to the ABC transporter superfamily.</text>
</comment>
<comment type="caution">
    <text evidence="6">The sequence shown here is derived from an EMBL/GenBank/DDBJ whole genome shotgun (WGS) entry which is preliminary data.</text>
</comment>
<evidence type="ECO:0000256" key="2">
    <source>
        <dbReference type="ARBA" id="ARBA00022448"/>
    </source>
</evidence>
<keyword evidence="7" id="KW-1185">Reference proteome</keyword>
<evidence type="ECO:0000259" key="5">
    <source>
        <dbReference type="PROSITE" id="PS50893"/>
    </source>
</evidence>
<dbReference type="GO" id="GO:0140359">
    <property type="term" value="F:ABC-type transporter activity"/>
    <property type="evidence" value="ECO:0007669"/>
    <property type="project" value="InterPro"/>
</dbReference>
<dbReference type="OrthoDB" id="9785229at2"/>
<dbReference type="SMART" id="SM00382">
    <property type="entry name" value="AAA"/>
    <property type="match status" value="1"/>
</dbReference>
<keyword evidence="2" id="KW-0813">Transport</keyword>
<sequence>MGDIAIKVENLSKAYQLGDFGTGTLSRDIERKWALLRGKEDPFLTVGETNDRATAGTSDIVWSLKDINFDIQKGDAVGVIGRNGAGKSTLLKVLSRVTVPTRGSVKIMGRVASLLEVGTGFHPELTGRENIFLNGAILGMRKHEIKKHFDAIVDFAGVERYIDTPVKRYSSGMYVRLAFAVAAHLESEILIVDEVLAVGDAEFQKKCLGKMGEVSKGEGRTVLFVSHNMAAISNLCSKSILLKHGQLQTLDFTHTVIDKYIRTGENSDGQVNKDDIIVKQHSTKAGFHALRLLSPAKGITADFGINEDVIVEIEYDVYHDGAIVQPSIHLLDTLDTVIFATFSAPSASSTVDQFYKVPLQKGRYKSTCVIPGNYLNDKNYKINAFLVPEGDMANMAIAENVLAFTVIETGNMRKEYTGEWWGVVRPKLAWQTEQVL</sequence>
<evidence type="ECO:0000313" key="6">
    <source>
        <dbReference type="EMBL" id="OOQ57064.1"/>
    </source>
</evidence>
<dbReference type="SUPFAM" id="SSF52540">
    <property type="entry name" value="P-loop containing nucleoside triphosphate hydrolases"/>
    <property type="match status" value="1"/>
</dbReference>
<dbReference type="CDD" id="cd03220">
    <property type="entry name" value="ABC_KpsT_Wzt"/>
    <property type="match status" value="1"/>
</dbReference>
<dbReference type="GO" id="GO:0016020">
    <property type="term" value="C:membrane"/>
    <property type="evidence" value="ECO:0007669"/>
    <property type="project" value="InterPro"/>
</dbReference>
<dbReference type="PROSITE" id="PS50893">
    <property type="entry name" value="ABC_TRANSPORTER_2"/>
    <property type="match status" value="1"/>
</dbReference>
<proteinExistence type="inferred from homology"/>
<dbReference type="AlphaFoldDB" id="A0A1S9P7Z2"/>
<dbReference type="PANTHER" id="PTHR46743:SF2">
    <property type="entry name" value="TEICHOIC ACIDS EXPORT ATP-BINDING PROTEIN TAGH"/>
    <property type="match status" value="1"/>
</dbReference>
<accession>A0A1S9P7Z2</accession>
<dbReference type="RefSeq" id="WP_078350933.1">
    <property type="nucleotide sequence ID" value="NZ_MBTF01000037.1"/>
</dbReference>
<keyword evidence="4 6" id="KW-0067">ATP-binding</keyword>
<gene>
    <name evidence="6" type="ORF">BC343_16160</name>
</gene>
<protein>
    <submittedName>
        <fullName evidence="6">ABC transporter ATP-binding protein</fullName>
    </submittedName>
</protein>
<name>A0A1S9P7Z2_9SPHI</name>
<dbReference type="GO" id="GO:0016887">
    <property type="term" value="F:ATP hydrolysis activity"/>
    <property type="evidence" value="ECO:0007669"/>
    <property type="project" value="InterPro"/>
</dbReference>
<dbReference type="InterPro" id="IPR027417">
    <property type="entry name" value="P-loop_NTPase"/>
</dbReference>
<dbReference type="InterPro" id="IPR003593">
    <property type="entry name" value="AAA+_ATPase"/>
</dbReference>